<sequence length="218" mass="24833">MNSQSAAGNLCAGPDRQTDPVWDSQMWVSKIPCGNFDDTSQGLKNLTTPLKKELEDALRNTEEIPFPFKAKVAGRKPGKYLENWHKKQKAQKYDADGIDIYFLNDKRETPDERLLVTYLFSPPRSTLWFNPNDSETGGHLKPRILELEAALISPDGTPRNRADELIKRVNFIIITYGRSEDDSDPRIPIITVASRLKKLENLCMIQMSSERLPMQEDP</sequence>
<proteinExistence type="predicted"/>
<dbReference type="EMBL" id="JARJLG010000022">
    <property type="protein sequence ID" value="KAJ7770984.1"/>
    <property type="molecule type" value="Genomic_DNA"/>
</dbReference>
<protein>
    <submittedName>
        <fullName evidence="1">Uncharacterized protein</fullName>
    </submittedName>
</protein>
<keyword evidence="2" id="KW-1185">Reference proteome</keyword>
<dbReference type="Proteomes" id="UP001215280">
    <property type="component" value="Unassembled WGS sequence"/>
</dbReference>
<reference evidence="1" key="1">
    <citation type="submission" date="2023-03" db="EMBL/GenBank/DDBJ databases">
        <title>Massive genome expansion in bonnet fungi (Mycena s.s.) driven by repeated elements and novel gene families across ecological guilds.</title>
        <authorList>
            <consortium name="Lawrence Berkeley National Laboratory"/>
            <person name="Harder C.B."/>
            <person name="Miyauchi S."/>
            <person name="Viragh M."/>
            <person name="Kuo A."/>
            <person name="Thoen E."/>
            <person name="Andreopoulos B."/>
            <person name="Lu D."/>
            <person name="Skrede I."/>
            <person name="Drula E."/>
            <person name="Henrissat B."/>
            <person name="Morin E."/>
            <person name="Kohler A."/>
            <person name="Barry K."/>
            <person name="LaButti K."/>
            <person name="Morin E."/>
            <person name="Salamov A."/>
            <person name="Lipzen A."/>
            <person name="Mereny Z."/>
            <person name="Hegedus B."/>
            <person name="Baldrian P."/>
            <person name="Stursova M."/>
            <person name="Weitz H."/>
            <person name="Taylor A."/>
            <person name="Grigoriev I.V."/>
            <person name="Nagy L.G."/>
            <person name="Martin F."/>
            <person name="Kauserud H."/>
        </authorList>
    </citation>
    <scope>NUCLEOTIDE SEQUENCE</scope>
    <source>
        <strain evidence="1">CBHHK188m</strain>
    </source>
</reference>
<organism evidence="1 2">
    <name type="scientific">Mycena maculata</name>
    <dbReference type="NCBI Taxonomy" id="230809"/>
    <lineage>
        <taxon>Eukaryota</taxon>
        <taxon>Fungi</taxon>
        <taxon>Dikarya</taxon>
        <taxon>Basidiomycota</taxon>
        <taxon>Agaricomycotina</taxon>
        <taxon>Agaricomycetes</taxon>
        <taxon>Agaricomycetidae</taxon>
        <taxon>Agaricales</taxon>
        <taxon>Marasmiineae</taxon>
        <taxon>Mycenaceae</taxon>
        <taxon>Mycena</taxon>
    </lineage>
</organism>
<comment type="caution">
    <text evidence="1">The sequence shown here is derived from an EMBL/GenBank/DDBJ whole genome shotgun (WGS) entry which is preliminary data.</text>
</comment>
<gene>
    <name evidence="1" type="ORF">DFH07DRAFT_768386</name>
</gene>
<accession>A0AAD7NR14</accession>
<evidence type="ECO:0000313" key="1">
    <source>
        <dbReference type="EMBL" id="KAJ7770984.1"/>
    </source>
</evidence>
<name>A0AAD7NR14_9AGAR</name>
<evidence type="ECO:0000313" key="2">
    <source>
        <dbReference type="Proteomes" id="UP001215280"/>
    </source>
</evidence>
<dbReference type="AlphaFoldDB" id="A0AAD7NR14"/>